<sequence length="93" mass="10932">MNNPADSTYETTQDMINKENEEVTITEEEIVDAIRAIKTGKAERSDELAPELIKWSGKENIDWITQIFKKSWIENRIRNDWEKNIIIPVILRT</sequence>
<dbReference type="AlphaFoldDB" id="A0AAW1JXP3"/>
<gene>
    <name evidence="2" type="ORF">QE152_g26163</name>
</gene>
<proteinExistence type="predicted"/>
<comment type="caution">
    <text evidence="2">The sequence shown here is derived from an EMBL/GenBank/DDBJ whole genome shotgun (WGS) entry which is preliminary data.</text>
</comment>
<accession>A0AAW1JXP3</accession>
<name>A0AAW1JXP3_POPJA</name>
<protein>
    <submittedName>
        <fullName evidence="2">Uncharacterized protein</fullName>
    </submittedName>
</protein>
<reference evidence="2 3" key="1">
    <citation type="journal article" date="2024" name="BMC Genomics">
        <title>De novo assembly and annotation of Popillia japonica's genome with initial clues to its potential as an invasive pest.</title>
        <authorList>
            <person name="Cucini C."/>
            <person name="Boschi S."/>
            <person name="Funari R."/>
            <person name="Cardaioli E."/>
            <person name="Iannotti N."/>
            <person name="Marturano G."/>
            <person name="Paoli F."/>
            <person name="Bruttini M."/>
            <person name="Carapelli A."/>
            <person name="Frati F."/>
            <person name="Nardi F."/>
        </authorList>
    </citation>
    <scope>NUCLEOTIDE SEQUENCE [LARGE SCALE GENOMIC DNA]</scope>
    <source>
        <strain evidence="2">DMR45628</strain>
    </source>
</reference>
<evidence type="ECO:0000313" key="3">
    <source>
        <dbReference type="Proteomes" id="UP001458880"/>
    </source>
</evidence>
<organism evidence="2 3">
    <name type="scientific">Popillia japonica</name>
    <name type="common">Japanese beetle</name>
    <dbReference type="NCBI Taxonomy" id="7064"/>
    <lineage>
        <taxon>Eukaryota</taxon>
        <taxon>Metazoa</taxon>
        <taxon>Ecdysozoa</taxon>
        <taxon>Arthropoda</taxon>
        <taxon>Hexapoda</taxon>
        <taxon>Insecta</taxon>
        <taxon>Pterygota</taxon>
        <taxon>Neoptera</taxon>
        <taxon>Endopterygota</taxon>
        <taxon>Coleoptera</taxon>
        <taxon>Polyphaga</taxon>
        <taxon>Scarabaeiformia</taxon>
        <taxon>Scarabaeidae</taxon>
        <taxon>Rutelinae</taxon>
        <taxon>Popillia</taxon>
    </lineage>
</organism>
<feature type="coiled-coil region" evidence="1">
    <location>
        <begin position="9"/>
        <end position="36"/>
    </location>
</feature>
<keyword evidence="3" id="KW-1185">Reference proteome</keyword>
<keyword evidence="1" id="KW-0175">Coiled coil</keyword>
<dbReference type="Proteomes" id="UP001458880">
    <property type="component" value="Unassembled WGS sequence"/>
</dbReference>
<evidence type="ECO:0000256" key="1">
    <source>
        <dbReference type="SAM" id="Coils"/>
    </source>
</evidence>
<dbReference type="EMBL" id="JASPKY010000297">
    <property type="protein sequence ID" value="KAK9710190.1"/>
    <property type="molecule type" value="Genomic_DNA"/>
</dbReference>
<evidence type="ECO:0000313" key="2">
    <source>
        <dbReference type="EMBL" id="KAK9710190.1"/>
    </source>
</evidence>